<evidence type="ECO:0000313" key="2">
    <source>
        <dbReference type="Proteomes" id="UP000185829"/>
    </source>
</evidence>
<proteinExistence type="predicted"/>
<name>A0A9X8R4X0_9BACI</name>
<protein>
    <submittedName>
        <fullName evidence="1">Uncharacterized protein</fullName>
    </submittedName>
</protein>
<evidence type="ECO:0000313" key="1">
    <source>
        <dbReference type="EMBL" id="SIQ39810.1"/>
    </source>
</evidence>
<dbReference type="AlphaFoldDB" id="A0A9X8R4X0"/>
<dbReference type="EMBL" id="FTMX01000001">
    <property type="protein sequence ID" value="SIQ39810.1"/>
    <property type="molecule type" value="Genomic_DNA"/>
</dbReference>
<accession>A0A9X8R4X0</accession>
<sequence length="52" mass="5922">MPYRSWPLSSLFLSLLTFKSRVPLKTAFLIGIKSVLIGMTGDIRGRINEQIR</sequence>
<organism evidence="1 2">
    <name type="scientific">Peribacillus simplex</name>
    <dbReference type="NCBI Taxonomy" id="1478"/>
    <lineage>
        <taxon>Bacteria</taxon>
        <taxon>Bacillati</taxon>
        <taxon>Bacillota</taxon>
        <taxon>Bacilli</taxon>
        <taxon>Bacillales</taxon>
        <taxon>Bacillaceae</taxon>
        <taxon>Peribacillus</taxon>
    </lineage>
</organism>
<reference evidence="1 2" key="1">
    <citation type="submission" date="2017-01" db="EMBL/GenBank/DDBJ databases">
        <authorList>
            <person name="Varghese N."/>
            <person name="Submissions S."/>
        </authorList>
    </citation>
    <scope>NUCLEOTIDE SEQUENCE [LARGE SCALE GENOMIC DNA]</scope>
    <source>
        <strain evidence="1 2">RUG2-6</strain>
    </source>
</reference>
<gene>
    <name evidence="1" type="ORF">SAMN05878482_1011120</name>
</gene>
<comment type="caution">
    <text evidence="1">The sequence shown here is derived from an EMBL/GenBank/DDBJ whole genome shotgun (WGS) entry which is preliminary data.</text>
</comment>
<dbReference type="Proteomes" id="UP000185829">
    <property type="component" value="Unassembled WGS sequence"/>
</dbReference>